<keyword evidence="3" id="KW-1185">Reference proteome</keyword>
<feature type="transmembrane region" description="Helical" evidence="1">
    <location>
        <begin position="148"/>
        <end position="173"/>
    </location>
</feature>
<feature type="transmembrane region" description="Helical" evidence="1">
    <location>
        <begin position="38"/>
        <end position="62"/>
    </location>
</feature>
<dbReference type="RefSeq" id="WP_171106001.1">
    <property type="nucleotide sequence ID" value="NZ_BMPT01000003.1"/>
</dbReference>
<evidence type="ECO:0008006" key="4">
    <source>
        <dbReference type="Google" id="ProtNLM"/>
    </source>
</evidence>
<evidence type="ECO:0000313" key="2">
    <source>
        <dbReference type="EMBL" id="GGM15579.1"/>
    </source>
</evidence>
<comment type="caution">
    <text evidence="2">The sequence shown here is derived from an EMBL/GenBank/DDBJ whole genome shotgun (WGS) entry which is preliminary data.</text>
</comment>
<feature type="transmembrane region" description="Helical" evidence="1">
    <location>
        <begin position="244"/>
        <end position="265"/>
    </location>
</feature>
<name>A0A8H9L2Z7_9MICO</name>
<feature type="transmembrane region" description="Helical" evidence="1">
    <location>
        <begin position="74"/>
        <end position="96"/>
    </location>
</feature>
<keyword evidence="1" id="KW-0812">Transmembrane</keyword>
<gene>
    <name evidence="2" type="ORF">GCM10010102_08980</name>
</gene>
<keyword evidence="1" id="KW-1133">Transmembrane helix</keyword>
<proteinExistence type="predicted"/>
<feature type="transmembrane region" description="Helical" evidence="1">
    <location>
        <begin position="185"/>
        <end position="207"/>
    </location>
</feature>
<dbReference type="Proteomes" id="UP000655589">
    <property type="component" value="Unassembled WGS sequence"/>
</dbReference>
<sequence length="334" mass="35003">MTRTTGAAVGVLAVVTAFVVERHYLQVAWVIDLPVPVLWWWAGAVLGVLGLPLLLTALGRGVEQPAIASWRSLLLGWVLPLLVAHVAWLGVTLAVLRRFNSGFTGIPARGLAEIVPLVVLPPPEYSLLWSLALAPVVARLTWRLPSGVLIPALAALTLLTPAVTYLVFLLVGLRLGSMADRLGENVGWGTVLQRGAVALVGAAVLGVPRFPDHLAVVVAGLAVLPFALTLVARFGAGRFGDRGIGRIGTAAVAIYLLHVPVLALADRLLLARLGHVGAAPQYAVAVLEPVLLVALVVVAGVVVNLLVGLVTRRLGRRAGPPSEPPAPVYAEVDR</sequence>
<reference evidence="2" key="2">
    <citation type="submission" date="2020-09" db="EMBL/GenBank/DDBJ databases">
        <authorList>
            <person name="Sun Q."/>
            <person name="Ohkuma M."/>
        </authorList>
    </citation>
    <scope>NUCLEOTIDE SEQUENCE</scope>
    <source>
        <strain evidence="2">JCM 3051</strain>
    </source>
</reference>
<dbReference type="AlphaFoldDB" id="A0A8H9L2Z7"/>
<feature type="transmembrane region" description="Helical" evidence="1">
    <location>
        <begin position="285"/>
        <end position="307"/>
    </location>
</feature>
<evidence type="ECO:0000256" key="1">
    <source>
        <dbReference type="SAM" id="Phobius"/>
    </source>
</evidence>
<evidence type="ECO:0000313" key="3">
    <source>
        <dbReference type="Proteomes" id="UP000655589"/>
    </source>
</evidence>
<dbReference type="EMBL" id="BMPT01000003">
    <property type="protein sequence ID" value="GGM15579.1"/>
    <property type="molecule type" value="Genomic_DNA"/>
</dbReference>
<accession>A0A8H9L2Z7</accession>
<reference evidence="2" key="1">
    <citation type="journal article" date="2014" name="Int. J. Syst. Evol. Microbiol.">
        <title>Complete genome sequence of Corynebacterium casei LMG S-19264T (=DSM 44701T), isolated from a smear-ripened cheese.</title>
        <authorList>
            <consortium name="US DOE Joint Genome Institute (JGI-PGF)"/>
            <person name="Walter F."/>
            <person name="Albersmeier A."/>
            <person name="Kalinowski J."/>
            <person name="Ruckert C."/>
        </authorList>
    </citation>
    <scope>NUCLEOTIDE SEQUENCE</scope>
    <source>
        <strain evidence="2">JCM 3051</strain>
    </source>
</reference>
<feature type="transmembrane region" description="Helical" evidence="1">
    <location>
        <begin position="213"/>
        <end position="232"/>
    </location>
</feature>
<keyword evidence="1" id="KW-0472">Membrane</keyword>
<organism evidence="2 3">
    <name type="scientific">Promicromonospora citrea</name>
    <dbReference type="NCBI Taxonomy" id="43677"/>
    <lineage>
        <taxon>Bacteria</taxon>
        <taxon>Bacillati</taxon>
        <taxon>Actinomycetota</taxon>
        <taxon>Actinomycetes</taxon>
        <taxon>Micrococcales</taxon>
        <taxon>Promicromonosporaceae</taxon>
        <taxon>Promicromonospora</taxon>
    </lineage>
</organism>
<protein>
    <recommendedName>
        <fullName evidence="4">Acyltransferase-like protein</fullName>
    </recommendedName>
</protein>